<evidence type="ECO:0000256" key="1">
    <source>
        <dbReference type="ARBA" id="ARBA00022490"/>
    </source>
</evidence>
<dbReference type="SUPFAM" id="SSF109854">
    <property type="entry name" value="DinB/YfiT-like putative metalloenzymes"/>
    <property type="match status" value="1"/>
</dbReference>
<evidence type="ECO:0000256" key="4">
    <source>
        <dbReference type="ARBA" id="ARBA00022833"/>
    </source>
</evidence>
<dbReference type="InterPro" id="IPR024775">
    <property type="entry name" value="DinB-like"/>
</dbReference>
<dbReference type="InterPro" id="IPR034660">
    <property type="entry name" value="DinB/YfiT-like"/>
</dbReference>
<dbReference type="RefSeq" id="WP_379976618.1">
    <property type="nucleotide sequence ID" value="NZ_JBHSFV010000001.1"/>
</dbReference>
<keyword evidence="2" id="KW-0479">Metal-binding</keyword>
<gene>
    <name evidence="6" type="ORF">ACFO3O_00790</name>
</gene>
<organism evidence="6 7">
    <name type="scientific">Dokdonia ponticola</name>
    <dbReference type="NCBI Taxonomy" id="2041041"/>
    <lineage>
        <taxon>Bacteria</taxon>
        <taxon>Pseudomonadati</taxon>
        <taxon>Bacteroidota</taxon>
        <taxon>Flavobacteriia</taxon>
        <taxon>Flavobacteriales</taxon>
        <taxon>Flavobacteriaceae</taxon>
        <taxon>Dokdonia</taxon>
    </lineage>
</organism>
<dbReference type="Gene3D" id="1.20.120.450">
    <property type="entry name" value="dinb family like domain"/>
    <property type="match status" value="1"/>
</dbReference>
<dbReference type="InterPro" id="IPR023774">
    <property type="entry name" value="Put_metal_dep_hydrolase_YfiT"/>
</dbReference>
<keyword evidence="6" id="KW-0808">Transferase</keyword>
<dbReference type="HAMAP" id="MF_01256">
    <property type="entry name" value="YfiT_hydrol"/>
    <property type="match status" value="1"/>
</dbReference>
<name>A0ABV9HSL9_9FLAO</name>
<feature type="domain" description="DinB-like" evidence="5">
    <location>
        <begin position="29"/>
        <end position="164"/>
    </location>
</feature>
<dbReference type="GO" id="GO:0016740">
    <property type="term" value="F:transferase activity"/>
    <property type="evidence" value="ECO:0007669"/>
    <property type="project" value="UniProtKB-KW"/>
</dbReference>
<dbReference type="Proteomes" id="UP001596043">
    <property type="component" value="Unassembled WGS sequence"/>
</dbReference>
<evidence type="ECO:0000256" key="3">
    <source>
        <dbReference type="ARBA" id="ARBA00022801"/>
    </source>
</evidence>
<proteinExistence type="inferred from homology"/>
<evidence type="ECO:0000313" key="7">
    <source>
        <dbReference type="Proteomes" id="UP001596043"/>
    </source>
</evidence>
<keyword evidence="1" id="KW-0963">Cytoplasm</keyword>
<keyword evidence="4" id="KW-0862">Zinc</keyword>
<evidence type="ECO:0000259" key="5">
    <source>
        <dbReference type="Pfam" id="PF12867"/>
    </source>
</evidence>
<evidence type="ECO:0000256" key="2">
    <source>
        <dbReference type="ARBA" id="ARBA00022723"/>
    </source>
</evidence>
<keyword evidence="7" id="KW-1185">Reference proteome</keyword>
<accession>A0ABV9HSL9</accession>
<reference evidence="7" key="1">
    <citation type="journal article" date="2019" name="Int. J. Syst. Evol. Microbiol.">
        <title>The Global Catalogue of Microorganisms (GCM) 10K type strain sequencing project: providing services to taxonomists for standard genome sequencing and annotation.</title>
        <authorList>
            <consortium name="The Broad Institute Genomics Platform"/>
            <consortium name="The Broad Institute Genome Sequencing Center for Infectious Disease"/>
            <person name="Wu L."/>
            <person name="Ma J."/>
        </authorList>
    </citation>
    <scope>NUCLEOTIDE SEQUENCE [LARGE SCALE GENOMIC DNA]</scope>
    <source>
        <strain evidence="7">YJ-61-S</strain>
    </source>
</reference>
<protein>
    <submittedName>
        <fullName evidence="6">YfiT family bacillithiol transferase</fullName>
    </submittedName>
</protein>
<sequence>MEELKYPIGRFTAPTVITDEKLQEWITILEVLPAQLRDMVSDMPDSQLDTPYRPEGWTVRQVVHHLADSHHHSYIRFKWALTEDNPTIKPYLEKEWTDLPDLEGMPVEWSLKHLEAVHYKLVRLLRCLSDEQLERTFVHPDGNTVISLRQNVGQYAWHGMHHYMHIANLVKREGWL</sequence>
<keyword evidence="3" id="KW-0378">Hydrolase</keyword>
<comment type="caution">
    <text evidence="6">The sequence shown here is derived from an EMBL/GenBank/DDBJ whole genome shotgun (WGS) entry which is preliminary data.</text>
</comment>
<dbReference type="Pfam" id="PF12867">
    <property type="entry name" value="DinB_2"/>
    <property type="match status" value="1"/>
</dbReference>
<evidence type="ECO:0000313" key="6">
    <source>
        <dbReference type="EMBL" id="MFC4632425.1"/>
    </source>
</evidence>
<dbReference type="EMBL" id="JBHSFV010000001">
    <property type="protein sequence ID" value="MFC4632425.1"/>
    <property type="molecule type" value="Genomic_DNA"/>
</dbReference>
<dbReference type="NCBIfam" id="NF009807">
    <property type="entry name" value="PRK13291.1"/>
    <property type="match status" value="1"/>
</dbReference>